<feature type="domain" description="HTH araC/xylS-type" evidence="5">
    <location>
        <begin position="177"/>
        <end position="275"/>
    </location>
</feature>
<evidence type="ECO:0000256" key="2">
    <source>
        <dbReference type="ARBA" id="ARBA00023015"/>
    </source>
</evidence>
<dbReference type="RefSeq" id="WP_199018530.1">
    <property type="nucleotide sequence ID" value="NZ_JAELUP010000016.1"/>
</dbReference>
<dbReference type="Proteomes" id="UP000640274">
    <property type="component" value="Unassembled WGS sequence"/>
</dbReference>
<dbReference type="SMART" id="SM00342">
    <property type="entry name" value="HTH_ARAC"/>
    <property type="match status" value="1"/>
</dbReference>
<dbReference type="InterPro" id="IPR009057">
    <property type="entry name" value="Homeodomain-like_sf"/>
</dbReference>
<dbReference type="Gene3D" id="2.60.120.280">
    <property type="entry name" value="Regulatory protein AraC"/>
    <property type="match status" value="1"/>
</dbReference>
<dbReference type="GO" id="GO:0003700">
    <property type="term" value="F:DNA-binding transcription factor activity"/>
    <property type="evidence" value="ECO:0007669"/>
    <property type="project" value="InterPro"/>
</dbReference>
<dbReference type="SUPFAM" id="SSF51215">
    <property type="entry name" value="Regulatory protein AraC"/>
    <property type="match status" value="1"/>
</dbReference>
<dbReference type="Gene3D" id="1.10.10.60">
    <property type="entry name" value="Homeodomain-like"/>
    <property type="match status" value="2"/>
</dbReference>
<keyword evidence="3" id="KW-0238">DNA-binding</keyword>
<dbReference type="InterPro" id="IPR050204">
    <property type="entry name" value="AraC_XylS_family_regulators"/>
</dbReference>
<evidence type="ECO:0000256" key="4">
    <source>
        <dbReference type="ARBA" id="ARBA00023163"/>
    </source>
</evidence>
<dbReference type="EMBL" id="JAELUP010000016">
    <property type="protein sequence ID" value="MBJ6360970.1"/>
    <property type="molecule type" value="Genomic_DNA"/>
</dbReference>
<comment type="caution">
    <text evidence="6">The sequence shown here is derived from an EMBL/GenBank/DDBJ whole genome shotgun (WGS) entry which is preliminary data.</text>
</comment>
<protein>
    <submittedName>
        <fullName evidence="6">AraC family transcriptional regulator</fullName>
    </submittedName>
</protein>
<keyword evidence="7" id="KW-1185">Reference proteome</keyword>
<proteinExistence type="predicted"/>
<dbReference type="InterPro" id="IPR020449">
    <property type="entry name" value="Tscrpt_reg_AraC-type_HTH"/>
</dbReference>
<organism evidence="6 7">
    <name type="scientific">Paenibacillus roseus</name>
    <dbReference type="NCBI Taxonomy" id="2798579"/>
    <lineage>
        <taxon>Bacteria</taxon>
        <taxon>Bacillati</taxon>
        <taxon>Bacillota</taxon>
        <taxon>Bacilli</taxon>
        <taxon>Bacillales</taxon>
        <taxon>Paenibacillaceae</taxon>
        <taxon>Paenibacillus</taxon>
    </lineage>
</organism>
<accession>A0A934MKF0</accession>
<evidence type="ECO:0000313" key="6">
    <source>
        <dbReference type="EMBL" id="MBJ6360970.1"/>
    </source>
</evidence>
<dbReference type="SUPFAM" id="SSF46689">
    <property type="entry name" value="Homeodomain-like"/>
    <property type="match status" value="2"/>
</dbReference>
<evidence type="ECO:0000313" key="7">
    <source>
        <dbReference type="Proteomes" id="UP000640274"/>
    </source>
</evidence>
<dbReference type="InterPro" id="IPR037923">
    <property type="entry name" value="HTH-like"/>
</dbReference>
<dbReference type="CDD" id="cd06986">
    <property type="entry name" value="cupin_MmsR-like_N"/>
    <property type="match status" value="1"/>
</dbReference>
<dbReference type="Pfam" id="PF02311">
    <property type="entry name" value="AraC_binding"/>
    <property type="match status" value="1"/>
</dbReference>
<dbReference type="AlphaFoldDB" id="A0A934MKF0"/>
<keyword evidence="4" id="KW-0804">Transcription</keyword>
<evidence type="ECO:0000256" key="1">
    <source>
        <dbReference type="ARBA" id="ARBA00022490"/>
    </source>
</evidence>
<dbReference type="Pfam" id="PF12833">
    <property type="entry name" value="HTH_18"/>
    <property type="match status" value="1"/>
</dbReference>
<keyword evidence="2" id="KW-0805">Transcription regulation</keyword>
<gene>
    <name evidence="6" type="ORF">JFN88_06515</name>
</gene>
<dbReference type="InterPro" id="IPR003313">
    <property type="entry name" value="AraC-bd"/>
</dbReference>
<sequence>MSLFQYNPAQPGQARPGLHLLFWGKEACVPGHAVGPGIRDVYKVHFIHQGKGTVRIGDSVSELGPGQAFLIYPQVVTYYEADRDNPWTYSWIGFDGSEVQRLLERTRLRPEQPVFPMDLQVMPSLVERMTESLGYEGTLDLRLSILLQHFWAALIDEFPASPDNRRTDFKKQDGYIHQGLEFLHAHYSEQISISQLASYMGLDRKYLSVIFKEAVGLPPQQYLLHYRMERASKLLRSSSYSVSEVAGSVGYRDALLFSRMFKKVVGLSPKQYREQVQEEDINP</sequence>
<name>A0A934MKF0_9BACL</name>
<dbReference type="PROSITE" id="PS01124">
    <property type="entry name" value="HTH_ARAC_FAMILY_2"/>
    <property type="match status" value="1"/>
</dbReference>
<dbReference type="PANTHER" id="PTHR46796">
    <property type="entry name" value="HTH-TYPE TRANSCRIPTIONAL ACTIVATOR RHAS-RELATED"/>
    <property type="match status" value="1"/>
</dbReference>
<dbReference type="InterPro" id="IPR018060">
    <property type="entry name" value="HTH_AraC"/>
</dbReference>
<reference evidence="6" key="1">
    <citation type="submission" date="2020-12" db="EMBL/GenBank/DDBJ databases">
        <authorList>
            <person name="Huq M.A."/>
        </authorList>
    </citation>
    <scope>NUCLEOTIDE SEQUENCE</scope>
    <source>
        <strain evidence="6">MAHUQ-46</strain>
    </source>
</reference>
<keyword evidence="1" id="KW-0963">Cytoplasm</keyword>
<evidence type="ECO:0000259" key="5">
    <source>
        <dbReference type="PROSITE" id="PS01124"/>
    </source>
</evidence>
<evidence type="ECO:0000256" key="3">
    <source>
        <dbReference type="ARBA" id="ARBA00023125"/>
    </source>
</evidence>
<dbReference type="GO" id="GO:0043565">
    <property type="term" value="F:sequence-specific DNA binding"/>
    <property type="evidence" value="ECO:0007669"/>
    <property type="project" value="InterPro"/>
</dbReference>
<dbReference type="PANTHER" id="PTHR46796:SF13">
    <property type="entry name" value="HTH-TYPE TRANSCRIPTIONAL ACTIVATOR RHAS"/>
    <property type="match status" value="1"/>
</dbReference>
<dbReference type="PRINTS" id="PR00032">
    <property type="entry name" value="HTHARAC"/>
</dbReference>